<protein>
    <submittedName>
        <fullName evidence="2">Exportin(tRNA)</fullName>
    </submittedName>
</protein>
<proteinExistence type="predicted"/>
<keyword evidence="1" id="KW-1185">Reference proteome</keyword>
<dbReference type="Proteomes" id="UP000035642">
    <property type="component" value="Unassembled WGS sequence"/>
</dbReference>
<dbReference type="WBParaSite" id="ACAC_0000270001-mRNA-1">
    <property type="protein sequence ID" value="ACAC_0000270001-mRNA-1"/>
    <property type="gene ID" value="ACAC_0000270001"/>
</dbReference>
<reference evidence="1" key="1">
    <citation type="submission" date="2012-09" db="EMBL/GenBank/DDBJ databases">
        <authorList>
            <person name="Martin A.A."/>
        </authorList>
    </citation>
    <scope>NUCLEOTIDE SEQUENCE</scope>
</reference>
<name>A0A158P7K5_ANGCA</name>
<reference evidence="2" key="2">
    <citation type="submission" date="2016-04" db="UniProtKB">
        <authorList>
            <consortium name="WormBaseParasite"/>
        </authorList>
    </citation>
    <scope>IDENTIFICATION</scope>
</reference>
<evidence type="ECO:0000313" key="2">
    <source>
        <dbReference type="WBParaSite" id="ACAC_0000270001-mRNA-1"/>
    </source>
</evidence>
<dbReference type="AlphaFoldDB" id="A0A158P7K5"/>
<accession>A0A158P7K5</accession>
<evidence type="ECO:0000313" key="1">
    <source>
        <dbReference type="Proteomes" id="UP000035642"/>
    </source>
</evidence>
<sequence length="157" mass="18414">MFSRLRQLSEEQRSEAIELHQLALLALSIHVMLKCELDGDIDKLGDFVMRKYQELVISTMANRNTSDVALPPSDRRSTIFLHLFRQEIIEMFSESSNLNHIRSFDRYFDCVEDTLFVIDQVRSGRKKRKVFVLNCFLDVVFENLEAVNDLDRIIREG</sequence>
<organism evidence="1 2">
    <name type="scientific">Angiostrongylus cantonensis</name>
    <name type="common">Rat lungworm</name>
    <dbReference type="NCBI Taxonomy" id="6313"/>
    <lineage>
        <taxon>Eukaryota</taxon>
        <taxon>Metazoa</taxon>
        <taxon>Ecdysozoa</taxon>
        <taxon>Nematoda</taxon>
        <taxon>Chromadorea</taxon>
        <taxon>Rhabditida</taxon>
        <taxon>Rhabditina</taxon>
        <taxon>Rhabditomorpha</taxon>
        <taxon>Strongyloidea</taxon>
        <taxon>Metastrongylidae</taxon>
        <taxon>Angiostrongylus</taxon>
    </lineage>
</organism>